<accession>A0A1F6YDK2</accession>
<dbReference type="InterPro" id="IPR003615">
    <property type="entry name" value="HNH_nuc"/>
</dbReference>
<proteinExistence type="predicted"/>
<comment type="caution">
    <text evidence="1">The sequence shown here is derived from an EMBL/GenBank/DDBJ whole genome shotgun (WGS) entry which is preliminary data.</text>
</comment>
<sequence length="158" mass="18694">MPLVRKCKVCKKEFKTKPYWVKIGGGKYCSKWCHYQGLKTGKTIVCFICKKEAYKSIKNLGRSKSKKYFCSKSCQAIWRNSIVYIGENHPNWRGGESTYKNILLRTKILPICSKCRTKDKRVLAVHHLDRNRKNNKVENLIWLCHNCHHLIHHYPQEK</sequence>
<evidence type="ECO:0008006" key="3">
    <source>
        <dbReference type="Google" id="ProtNLM"/>
    </source>
</evidence>
<gene>
    <name evidence="1" type="ORF">A3F97_02960</name>
</gene>
<name>A0A1F6YDK2_9BACT</name>
<organism evidence="1 2">
    <name type="scientific">Candidatus Nomurabacteria bacterium RIFCSPLOWO2_12_FULL_41_10</name>
    <dbReference type="NCBI Taxonomy" id="1801795"/>
    <lineage>
        <taxon>Bacteria</taxon>
        <taxon>Candidatus Nomuraibacteriota</taxon>
    </lineage>
</organism>
<reference evidence="1 2" key="1">
    <citation type="journal article" date="2016" name="Nat. Commun.">
        <title>Thousands of microbial genomes shed light on interconnected biogeochemical processes in an aquifer system.</title>
        <authorList>
            <person name="Anantharaman K."/>
            <person name="Brown C.T."/>
            <person name="Hug L.A."/>
            <person name="Sharon I."/>
            <person name="Castelle C.J."/>
            <person name="Probst A.J."/>
            <person name="Thomas B.C."/>
            <person name="Singh A."/>
            <person name="Wilkins M.J."/>
            <person name="Karaoz U."/>
            <person name="Brodie E.L."/>
            <person name="Williams K.H."/>
            <person name="Hubbard S.S."/>
            <person name="Banfield J.F."/>
        </authorList>
    </citation>
    <scope>NUCLEOTIDE SEQUENCE [LARGE SCALE GENOMIC DNA]</scope>
</reference>
<dbReference type="AlphaFoldDB" id="A0A1F6YDK2"/>
<dbReference type="Proteomes" id="UP000176826">
    <property type="component" value="Unassembled WGS sequence"/>
</dbReference>
<evidence type="ECO:0000313" key="2">
    <source>
        <dbReference type="Proteomes" id="UP000176826"/>
    </source>
</evidence>
<evidence type="ECO:0000313" key="1">
    <source>
        <dbReference type="EMBL" id="OGJ04425.1"/>
    </source>
</evidence>
<protein>
    <recommendedName>
        <fullName evidence="3">HNH nuclease domain-containing protein</fullName>
    </recommendedName>
</protein>
<dbReference type="EMBL" id="MFVT01000003">
    <property type="protein sequence ID" value="OGJ04425.1"/>
    <property type="molecule type" value="Genomic_DNA"/>
</dbReference>
<dbReference type="CDD" id="cd00085">
    <property type="entry name" value="HNHc"/>
    <property type="match status" value="1"/>
</dbReference>